<feature type="compositionally biased region" description="Low complexity" evidence="1">
    <location>
        <begin position="541"/>
        <end position="551"/>
    </location>
</feature>
<sequence>MARQDPGYGSPGADGNPQHPRHAEARATAMERPPDPTRTITSTTDKNFFNAPPPTITDTIHTPPPPALIMVTNPTSDYLPPVCSTTTVPTSSSVTDFSALVVGVYKTSMPSLNSAEVTGSDLSIVYLAHQNEDDSSTMGVLRRYCLGSVLRLGNKITFTDVQVRGCCVFRPQHDFSPDSCELRLVNLNYTAASYAVVAGSLGLGSFRQLRTPRQENSWEPGEIPFLLWALKVYPRILSVCSTFKKKDLPFVSPVSVLFLILINTVLCGLLMPENEIPLKEQSSNFTTFMRACAEAHFERSFSRSLIFTPAAKPTALTASRTISASTPIQRRSGNHQAPSSATTTAAAVRSLSTLLRGDLASAASAVTPCKSKTLETPTSPVSVTPRPCRTRTGLSRPRSSRQTLSTTTYSAASALTTVTTAGSNCMRTRLRASQEAVDPIPPTVMSSSPAHNGPVEQTPVRRVAKQKEAPTSPSGQSSPSFLGSNFTATTAEALDDLNVSIADLVKTRRRSSSLLASPQSAGSPQCSSYPRTPRSRRKPSPRLTSPSVDAV</sequence>
<protein>
    <submittedName>
        <fullName evidence="4">Protein kinase domain-containing protein</fullName>
    </submittedName>
</protein>
<feature type="region of interest" description="Disordered" evidence="1">
    <location>
        <begin position="370"/>
        <end position="407"/>
    </location>
</feature>
<name>A0A183SJL7_SCHSO</name>
<evidence type="ECO:0000256" key="1">
    <source>
        <dbReference type="SAM" id="MobiDB-lite"/>
    </source>
</evidence>
<evidence type="ECO:0000313" key="3">
    <source>
        <dbReference type="Proteomes" id="UP000275846"/>
    </source>
</evidence>
<feature type="compositionally biased region" description="Polar residues" evidence="1">
    <location>
        <begin position="38"/>
        <end position="47"/>
    </location>
</feature>
<dbReference type="WBParaSite" id="SSLN_0000456201-mRNA-1">
    <property type="protein sequence ID" value="SSLN_0000456201-mRNA-1"/>
    <property type="gene ID" value="SSLN_0000456201"/>
</dbReference>
<dbReference type="AlphaFoldDB" id="A0A183SJL7"/>
<dbReference type="EMBL" id="UYSU01032859">
    <property type="protein sequence ID" value="VDL90800.1"/>
    <property type="molecule type" value="Genomic_DNA"/>
</dbReference>
<reference evidence="4" key="1">
    <citation type="submission" date="2016-06" db="UniProtKB">
        <authorList>
            <consortium name="WormBaseParasite"/>
        </authorList>
    </citation>
    <scope>IDENTIFICATION</scope>
</reference>
<evidence type="ECO:0000313" key="4">
    <source>
        <dbReference type="WBParaSite" id="SSLN_0000456201-mRNA-1"/>
    </source>
</evidence>
<proteinExistence type="predicted"/>
<feature type="region of interest" description="Disordered" evidence="1">
    <location>
        <begin position="322"/>
        <end position="343"/>
    </location>
</feature>
<dbReference type="Proteomes" id="UP000275846">
    <property type="component" value="Unassembled WGS sequence"/>
</dbReference>
<feature type="compositionally biased region" description="Polar residues" evidence="1">
    <location>
        <begin position="512"/>
        <end position="526"/>
    </location>
</feature>
<evidence type="ECO:0000313" key="2">
    <source>
        <dbReference type="EMBL" id="VDL90800.1"/>
    </source>
</evidence>
<gene>
    <name evidence="2" type="ORF">SSLN_LOCUS4415</name>
</gene>
<feature type="compositionally biased region" description="Polar residues" evidence="1">
    <location>
        <begin position="469"/>
        <end position="484"/>
    </location>
</feature>
<reference evidence="2 3" key="2">
    <citation type="submission" date="2018-11" db="EMBL/GenBank/DDBJ databases">
        <authorList>
            <consortium name="Pathogen Informatics"/>
        </authorList>
    </citation>
    <scope>NUCLEOTIDE SEQUENCE [LARGE SCALE GENOMIC DNA]</scope>
    <source>
        <strain evidence="2 3">NST_G2</strain>
    </source>
</reference>
<feature type="region of interest" description="Disordered" evidence="1">
    <location>
        <begin position="509"/>
        <end position="551"/>
    </location>
</feature>
<feature type="region of interest" description="Disordered" evidence="1">
    <location>
        <begin position="434"/>
        <end position="484"/>
    </location>
</feature>
<accession>A0A183SJL7</accession>
<dbReference type="OrthoDB" id="10549197at2759"/>
<feature type="compositionally biased region" description="Polar residues" evidence="1">
    <location>
        <begin position="322"/>
        <end position="338"/>
    </location>
</feature>
<keyword evidence="3" id="KW-1185">Reference proteome</keyword>
<feature type="compositionally biased region" description="Low complexity" evidence="1">
    <location>
        <begin position="376"/>
        <end position="385"/>
    </location>
</feature>
<feature type="region of interest" description="Disordered" evidence="1">
    <location>
        <begin position="1"/>
        <end position="64"/>
    </location>
</feature>
<organism evidence="4">
    <name type="scientific">Schistocephalus solidus</name>
    <name type="common">Tapeworm</name>
    <dbReference type="NCBI Taxonomy" id="70667"/>
    <lineage>
        <taxon>Eukaryota</taxon>
        <taxon>Metazoa</taxon>
        <taxon>Spiralia</taxon>
        <taxon>Lophotrochozoa</taxon>
        <taxon>Platyhelminthes</taxon>
        <taxon>Cestoda</taxon>
        <taxon>Eucestoda</taxon>
        <taxon>Diphyllobothriidea</taxon>
        <taxon>Diphyllobothriidae</taxon>
        <taxon>Schistocephalus</taxon>
    </lineage>
</organism>